<dbReference type="Pfam" id="PF00155">
    <property type="entry name" value="Aminotran_1_2"/>
    <property type="match status" value="1"/>
</dbReference>
<keyword evidence="7 9" id="KW-0663">Pyridoxal phosphate</keyword>
<dbReference type="PANTHER" id="PTHR43643">
    <property type="entry name" value="HISTIDINOL-PHOSPHATE AMINOTRANSFERASE 2"/>
    <property type="match status" value="1"/>
</dbReference>
<dbReference type="SUPFAM" id="SSF53383">
    <property type="entry name" value="PLP-dependent transferases"/>
    <property type="match status" value="1"/>
</dbReference>
<dbReference type="Proteomes" id="UP000199657">
    <property type="component" value="Unassembled WGS sequence"/>
</dbReference>
<keyword evidence="9" id="KW-0368">Histidine biosynthesis</keyword>
<keyword evidence="12" id="KW-1185">Reference proteome</keyword>
<comment type="subunit">
    <text evidence="4 9">Homodimer.</text>
</comment>
<dbReference type="EMBL" id="FOEG01000002">
    <property type="protein sequence ID" value="SEO69803.1"/>
    <property type="molecule type" value="Genomic_DNA"/>
</dbReference>
<dbReference type="InterPro" id="IPR015424">
    <property type="entry name" value="PyrdxlP-dep_Trfase"/>
</dbReference>
<comment type="pathway">
    <text evidence="2 9">Amino-acid biosynthesis; L-histidine biosynthesis; L-histidine from 5-phospho-alpha-D-ribose 1-diphosphate: step 7/9.</text>
</comment>
<dbReference type="EC" id="2.6.1.9" evidence="9"/>
<dbReference type="AlphaFoldDB" id="A0A1H8RV54"/>
<dbReference type="STRING" id="406100.SAMN04488052_102249"/>
<feature type="domain" description="Aminotransferase class I/classII large" evidence="10">
    <location>
        <begin position="38"/>
        <end position="368"/>
    </location>
</feature>
<evidence type="ECO:0000259" key="10">
    <source>
        <dbReference type="Pfam" id="PF00155"/>
    </source>
</evidence>
<dbReference type="GO" id="GO:0000105">
    <property type="term" value="P:L-histidine biosynthetic process"/>
    <property type="evidence" value="ECO:0007669"/>
    <property type="project" value="UniProtKB-UniRule"/>
</dbReference>
<dbReference type="Gene3D" id="3.90.1150.10">
    <property type="entry name" value="Aspartate Aminotransferase, domain 1"/>
    <property type="match status" value="1"/>
</dbReference>
<dbReference type="RefSeq" id="WP_091640868.1">
    <property type="nucleotide sequence ID" value="NZ_FOEG01000002.1"/>
</dbReference>
<reference evidence="11 12" key="1">
    <citation type="submission" date="2016-10" db="EMBL/GenBank/DDBJ databases">
        <authorList>
            <person name="de Groot N.N."/>
        </authorList>
    </citation>
    <scope>NUCLEOTIDE SEQUENCE [LARGE SCALE GENOMIC DNA]</scope>
    <source>
        <strain evidence="11 12">CGMCC 1.6291</strain>
    </source>
</reference>
<organism evidence="11 12">
    <name type="scientific">Aquisalimonas asiatica</name>
    <dbReference type="NCBI Taxonomy" id="406100"/>
    <lineage>
        <taxon>Bacteria</taxon>
        <taxon>Pseudomonadati</taxon>
        <taxon>Pseudomonadota</taxon>
        <taxon>Gammaproteobacteria</taxon>
        <taxon>Chromatiales</taxon>
        <taxon>Ectothiorhodospiraceae</taxon>
        <taxon>Aquisalimonas</taxon>
    </lineage>
</organism>
<dbReference type="InterPro" id="IPR005861">
    <property type="entry name" value="HisP_aminotrans"/>
</dbReference>
<evidence type="ECO:0000256" key="5">
    <source>
        <dbReference type="ARBA" id="ARBA00022576"/>
    </source>
</evidence>
<evidence type="ECO:0000256" key="6">
    <source>
        <dbReference type="ARBA" id="ARBA00022679"/>
    </source>
</evidence>
<dbReference type="PANTHER" id="PTHR43643:SF3">
    <property type="entry name" value="HISTIDINOL-PHOSPHATE AMINOTRANSFERASE"/>
    <property type="match status" value="1"/>
</dbReference>
<evidence type="ECO:0000256" key="9">
    <source>
        <dbReference type="HAMAP-Rule" id="MF_01023"/>
    </source>
</evidence>
<proteinExistence type="inferred from homology"/>
<keyword evidence="6 9" id="KW-0808">Transferase</keyword>
<comment type="cofactor">
    <cofactor evidence="1 9">
        <name>pyridoxal 5'-phosphate</name>
        <dbReference type="ChEBI" id="CHEBI:597326"/>
    </cofactor>
</comment>
<keyword evidence="5 9" id="KW-0032">Aminotransferase</keyword>
<sequence>MSELRSAFHQLAVPGVQTLHPYEPGKPMDELQREYGLTDIIKLASNENPRGPGEKALAAAREAMADAHRYPDGNGFRLKQALATHHGVAPETITLGNGSNDVLALVASTFLGPGREAVFSEHAFAVYPIVTSAAGATASVAPALGSDSGMPFGHDLDAMRARVTDATRVVFVANPNNPTGTWLGRRELKAFVQSLPDHVIVVIDEAYCEYSDSPQQPDATEWLSAFPNLVVTRTFSKVHGLAGFRVGYSIAHPAVAELFNRVRQPFNVSTSAQAAAEAALADTDYVRESVAMNNEQREWLRGELEQLGLDVLPSAANFLCVRVGDAGAVYEGLLRAGVIVRPVAGYGLPEWIRVTVGLPDENRRFLDALTGLVGRRA</sequence>
<dbReference type="NCBIfam" id="TIGR01141">
    <property type="entry name" value="hisC"/>
    <property type="match status" value="1"/>
</dbReference>
<evidence type="ECO:0000313" key="11">
    <source>
        <dbReference type="EMBL" id="SEO69803.1"/>
    </source>
</evidence>
<dbReference type="Gene3D" id="3.40.640.10">
    <property type="entry name" value="Type I PLP-dependent aspartate aminotransferase-like (Major domain)"/>
    <property type="match status" value="1"/>
</dbReference>
<protein>
    <recommendedName>
        <fullName evidence="9">Histidinol-phosphate aminotransferase</fullName>
        <ecNumber evidence="9">2.6.1.9</ecNumber>
    </recommendedName>
    <alternativeName>
        <fullName evidence="9">Imidazole acetol-phosphate transaminase</fullName>
    </alternativeName>
</protein>
<comment type="catalytic activity">
    <reaction evidence="8 9">
        <text>L-histidinol phosphate + 2-oxoglutarate = 3-(imidazol-4-yl)-2-oxopropyl phosphate + L-glutamate</text>
        <dbReference type="Rhea" id="RHEA:23744"/>
        <dbReference type="ChEBI" id="CHEBI:16810"/>
        <dbReference type="ChEBI" id="CHEBI:29985"/>
        <dbReference type="ChEBI" id="CHEBI:57766"/>
        <dbReference type="ChEBI" id="CHEBI:57980"/>
        <dbReference type="EC" id="2.6.1.9"/>
    </reaction>
</comment>
<dbReference type="InterPro" id="IPR015422">
    <property type="entry name" value="PyrdxlP-dep_Trfase_small"/>
</dbReference>
<evidence type="ECO:0000256" key="2">
    <source>
        <dbReference type="ARBA" id="ARBA00005011"/>
    </source>
</evidence>
<feature type="modified residue" description="N6-(pyridoxal phosphate)lysine" evidence="9">
    <location>
        <position position="237"/>
    </location>
</feature>
<dbReference type="OrthoDB" id="9813612at2"/>
<dbReference type="InterPro" id="IPR004839">
    <property type="entry name" value="Aminotransferase_I/II_large"/>
</dbReference>
<dbReference type="CDD" id="cd00609">
    <property type="entry name" value="AAT_like"/>
    <property type="match status" value="1"/>
</dbReference>
<dbReference type="UniPathway" id="UPA00031">
    <property type="reaction ID" value="UER00012"/>
</dbReference>
<keyword evidence="9" id="KW-0028">Amino-acid biosynthesis</keyword>
<evidence type="ECO:0000256" key="8">
    <source>
        <dbReference type="ARBA" id="ARBA00047481"/>
    </source>
</evidence>
<name>A0A1H8RV54_9GAMM</name>
<evidence type="ECO:0000256" key="4">
    <source>
        <dbReference type="ARBA" id="ARBA00011738"/>
    </source>
</evidence>
<evidence type="ECO:0000256" key="7">
    <source>
        <dbReference type="ARBA" id="ARBA00022898"/>
    </source>
</evidence>
<dbReference type="HAMAP" id="MF_01023">
    <property type="entry name" value="HisC_aminotrans_2"/>
    <property type="match status" value="1"/>
</dbReference>
<comment type="similarity">
    <text evidence="3 9">Belongs to the class-II pyridoxal-phosphate-dependent aminotransferase family. Histidinol-phosphate aminotransferase subfamily.</text>
</comment>
<dbReference type="GO" id="GO:0030170">
    <property type="term" value="F:pyridoxal phosphate binding"/>
    <property type="evidence" value="ECO:0007669"/>
    <property type="project" value="InterPro"/>
</dbReference>
<gene>
    <name evidence="9" type="primary">hisC</name>
    <name evidence="11" type="ORF">SAMN04488052_102249</name>
</gene>
<evidence type="ECO:0000256" key="3">
    <source>
        <dbReference type="ARBA" id="ARBA00007970"/>
    </source>
</evidence>
<evidence type="ECO:0000256" key="1">
    <source>
        <dbReference type="ARBA" id="ARBA00001933"/>
    </source>
</evidence>
<dbReference type="GO" id="GO:0004400">
    <property type="term" value="F:histidinol-phosphate transaminase activity"/>
    <property type="evidence" value="ECO:0007669"/>
    <property type="project" value="UniProtKB-UniRule"/>
</dbReference>
<evidence type="ECO:0000313" key="12">
    <source>
        <dbReference type="Proteomes" id="UP000199657"/>
    </source>
</evidence>
<accession>A0A1H8RV54</accession>
<dbReference type="InterPro" id="IPR015421">
    <property type="entry name" value="PyrdxlP-dep_Trfase_major"/>
</dbReference>
<dbReference type="InterPro" id="IPR050106">
    <property type="entry name" value="HistidinolP_aminotransfase"/>
</dbReference>